<evidence type="ECO:0000256" key="4">
    <source>
        <dbReference type="ARBA" id="ARBA00022741"/>
    </source>
</evidence>
<reference evidence="10 11" key="1">
    <citation type="submission" date="2021-12" db="EMBL/GenBank/DDBJ databases">
        <title>Discovery of the Pendulisporaceae a myxobacterial family with distinct sporulation behavior and unique specialized metabolism.</title>
        <authorList>
            <person name="Garcia R."/>
            <person name="Popoff A."/>
            <person name="Bader C.D."/>
            <person name="Loehr J."/>
            <person name="Walesch S."/>
            <person name="Walt C."/>
            <person name="Boldt J."/>
            <person name="Bunk B."/>
            <person name="Haeckl F.J.F.P.J."/>
            <person name="Gunesch A.P."/>
            <person name="Birkelbach J."/>
            <person name="Nuebel U."/>
            <person name="Pietschmann T."/>
            <person name="Bach T."/>
            <person name="Mueller R."/>
        </authorList>
    </citation>
    <scope>NUCLEOTIDE SEQUENCE [LARGE SCALE GENOMIC DNA]</scope>
    <source>
        <strain evidence="10 11">MSr12523</strain>
    </source>
</reference>
<dbReference type="InterPro" id="IPR015853">
    <property type="entry name" value="ABC_transpr_FbpC"/>
</dbReference>
<dbReference type="PANTHER" id="PTHR42781">
    <property type="entry name" value="SPERMIDINE/PUTRESCINE IMPORT ATP-BINDING PROTEIN POTA"/>
    <property type="match status" value="1"/>
</dbReference>
<evidence type="ECO:0000313" key="11">
    <source>
        <dbReference type="Proteomes" id="UP001379533"/>
    </source>
</evidence>
<sequence>MTIVLELEHVSLSLGGRAVLSDVSLSLHEGESLALIGPSGSGKTSLLRVALGLVAPSSGAVIIGGQPASAPGRILLPPDGRTAGAVFQDLALWPHLTVFDNLDFGLAAKRLPKPRRAHAIETMLAQVGLSGLAHRKPHELSGGQQQRVALARALVLEPKWVALDEPFTNLDIVLKDDILELLASLLRARNAAALVVAHDPREAMRLADRIAVLEEGKLVQLGTPAALAMAPASAFILAFTRYEHARKLE</sequence>
<evidence type="ECO:0000313" key="10">
    <source>
        <dbReference type="EMBL" id="WXA96220.1"/>
    </source>
</evidence>
<keyword evidence="11" id="KW-1185">Reference proteome</keyword>
<evidence type="ECO:0000256" key="3">
    <source>
        <dbReference type="ARBA" id="ARBA00022496"/>
    </source>
</evidence>
<keyword evidence="7" id="KW-0406">Ion transport</keyword>
<protein>
    <submittedName>
        <fullName evidence="10">ABC transporter ATP-binding protein</fullName>
    </submittedName>
</protein>
<dbReference type="PROSITE" id="PS00211">
    <property type="entry name" value="ABC_TRANSPORTER_1"/>
    <property type="match status" value="1"/>
</dbReference>
<gene>
    <name evidence="10" type="ORF">LZC95_05145</name>
</gene>
<dbReference type="SMART" id="SM00382">
    <property type="entry name" value="AAA"/>
    <property type="match status" value="1"/>
</dbReference>
<dbReference type="InterPro" id="IPR017871">
    <property type="entry name" value="ABC_transporter-like_CS"/>
</dbReference>
<dbReference type="PANTHER" id="PTHR42781:SF4">
    <property type="entry name" value="SPERMIDINE_PUTRESCINE IMPORT ATP-BINDING PROTEIN POTA"/>
    <property type="match status" value="1"/>
</dbReference>
<evidence type="ECO:0000256" key="2">
    <source>
        <dbReference type="ARBA" id="ARBA00022475"/>
    </source>
</evidence>
<keyword evidence="2" id="KW-1003">Cell membrane</keyword>
<dbReference type="InterPro" id="IPR003439">
    <property type="entry name" value="ABC_transporter-like_ATP-bd"/>
</dbReference>
<dbReference type="Pfam" id="PF00005">
    <property type="entry name" value="ABC_tran"/>
    <property type="match status" value="1"/>
</dbReference>
<dbReference type="InterPro" id="IPR027417">
    <property type="entry name" value="P-loop_NTPase"/>
</dbReference>
<dbReference type="InterPro" id="IPR003593">
    <property type="entry name" value="AAA+_ATPase"/>
</dbReference>
<accession>A0ABZ2KFB0</accession>
<evidence type="ECO:0000256" key="6">
    <source>
        <dbReference type="ARBA" id="ARBA00023004"/>
    </source>
</evidence>
<keyword evidence="5 10" id="KW-0067">ATP-binding</keyword>
<keyword evidence="3" id="KW-0410">Iron transport</keyword>
<keyword evidence="4" id="KW-0547">Nucleotide-binding</keyword>
<keyword evidence="1" id="KW-0813">Transport</keyword>
<dbReference type="Gene3D" id="3.40.50.300">
    <property type="entry name" value="P-loop containing nucleotide triphosphate hydrolases"/>
    <property type="match status" value="1"/>
</dbReference>
<keyword evidence="8" id="KW-0472">Membrane</keyword>
<feature type="domain" description="ABC transporter" evidence="9">
    <location>
        <begin position="5"/>
        <end position="240"/>
    </location>
</feature>
<dbReference type="PROSITE" id="PS50893">
    <property type="entry name" value="ABC_TRANSPORTER_2"/>
    <property type="match status" value="1"/>
</dbReference>
<dbReference type="CDD" id="cd03259">
    <property type="entry name" value="ABC_Carb_Solutes_like"/>
    <property type="match status" value="1"/>
</dbReference>
<evidence type="ECO:0000256" key="1">
    <source>
        <dbReference type="ARBA" id="ARBA00022448"/>
    </source>
</evidence>
<dbReference type="InterPro" id="IPR050093">
    <property type="entry name" value="ABC_SmlMolc_Importer"/>
</dbReference>
<keyword evidence="6" id="KW-0408">Iron</keyword>
<name>A0ABZ2KFB0_9BACT</name>
<dbReference type="EMBL" id="CP089982">
    <property type="protein sequence ID" value="WXA96220.1"/>
    <property type="molecule type" value="Genomic_DNA"/>
</dbReference>
<proteinExistence type="predicted"/>
<evidence type="ECO:0000256" key="5">
    <source>
        <dbReference type="ARBA" id="ARBA00022840"/>
    </source>
</evidence>
<evidence type="ECO:0000259" key="9">
    <source>
        <dbReference type="PROSITE" id="PS50893"/>
    </source>
</evidence>
<organism evidence="10 11">
    <name type="scientific">Pendulispora brunnea</name>
    <dbReference type="NCBI Taxonomy" id="2905690"/>
    <lineage>
        <taxon>Bacteria</taxon>
        <taxon>Pseudomonadati</taxon>
        <taxon>Myxococcota</taxon>
        <taxon>Myxococcia</taxon>
        <taxon>Myxococcales</taxon>
        <taxon>Sorangiineae</taxon>
        <taxon>Pendulisporaceae</taxon>
        <taxon>Pendulispora</taxon>
    </lineage>
</organism>
<evidence type="ECO:0000256" key="7">
    <source>
        <dbReference type="ARBA" id="ARBA00023065"/>
    </source>
</evidence>
<dbReference type="GO" id="GO:0005524">
    <property type="term" value="F:ATP binding"/>
    <property type="evidence" value="ECO:0007669"/>
    <property type="project" value="UniProtKB-KW"/>
</dbReference>
<evidence type="ECO:0000256" key="8">
    <source>
        <dbReference type="ARBA" id="ARBA00023136"/>
    </source>
</evidence>
<dbReference type="SUPFAM" id="SSF52540">
    <property type="entry name" value="P-loop containing nucleoside triphosphate hydrolases"/>
    <property type="match status" value="1"/>
</dbReference>
<dbReference type="RefSeq" id="WP_394846836.1">
    <property type="nucleotide sequence ID" value="NZ_CP089982.1"/>
</dbReference>
<dbReference type="Proteomes" id="UP001379533">
    <property type="component" value="Chromosome"/>
</dbReference>